<accession>C1MYW9</accession>
<keyword evidence="2" id="KW-1185">Reference proteome</keyword>
<dbReference type="eggNOG" id="ENOG502RZBT">
    <property type="taxonomic scope" value="Eukaryota"/>
</dbReference>
<sequence>MSGPVKKLAGEAAKKGGLLNTLMKAAPWKITGPASGAEWKEVPIGAEEYRVVAPASQPATVRIPHSEPERVFDVRYYERDTRRAHEVALHGSPKTTTTEITRENFDAHLRAFEESGQLKAFAEGKGNRVGFQDPGAEGSEYVKVSMLDNTNGGYT</sequence>
<reference evidence="1 2" key="1">
    <citation type="journal article" date="2009" name="Science">
        <title>Green evolution and dynamic adaptations revealed by genomes of the marine picoeukaryotes Micromonas.</title>
        <authorList>
            <person name="Worden A.Z."/>
            <person name="Lee J.H."/>
            <person name="Mock T."/>
            <person name="Rouze P."/>
            <person name="Simmons M.P."/>
            <person name="Aerts A.L."/>
            <person name="Allen A.E."/>
            <person name="Cuvelier M.L."/>
            <person name="Derelle E."/>
            <person name="Everett M.V."/>
            <person name="Foulon E."/>
            <person name="Grimwood J."/>
            <person name="Gundlach H."/>
            <person name="Henrissat B."/>
            <person name="Napoli C."/>
            <person name="McDonald S.M."/>
            <person name="Parker M.S."/>
            <person name="Rombauts S."/>
            <person name="Salamov A."/>
            <person name="Von Dassow P."/>
            <person name="Badger J.H."/>
            <person name="Coutinho P.M."/>
            <person name="Demir E."/>
            <person name="Dubchak I."/>
            <person name="Gentemann C."/>
            <person name="Eikrem W."/>
            <person name="Gready J.E."/>
            <person name="John U."/>
            <person name="Lanier W."/>
            <person name="Lindquist E.A."/>
            <person name="Lucas S."/>
            <person name="Mayer K.F."/>
            <person name="Moreau H."/>
            <person name="Not F."/>
            <person name="Otillar R."/>
            <person name="Panaud O."/>
            <person name="Pangilinan J."/>
            <person name="Paulsen I."/>
            <person name="Piegu B."/>
            <person name="Poliakov A."/>
            <person name="Robbens S."/>
            <person name="Schmutz J."/>
            <person name="Toulza E."/>
            <person name="Wyss T."/>
            <person name="Zelensky A."/>
            <person name="Zhou K."/>
            <person name="Armbrust E.V."/>
            <person name="Bhattacharya D."/>
            <person name="Goodenough U.W."/>
            <person name="Van de Peer Y."/>
            <person name="Grigoriev I.V."/>
        </authorList>
    </citation>
    <scope>NUCLEOTIDE SEQUENCE [LARGE SCALE GENOMIC DNA]</scope>
    <source>
        <strain evidence="1 2">CCMP1545</strain>
    </source>
</reference>
<organism evidence="2">
    <name type="scientific">Micromonas pusilla (strain CCMP1545)</name>
    <name type="common">Picoplanktonic green alga</name>
    <dbReference type="NCBI Taxonomy" id="564608"/>
    <lineage>
        <taxon>Eukaryota</taxon>
        <taxon>Viridiplantae</taxon>
        <taxon>Chlorophyta</taxon>
        <taxon>Mamiellophyceae</taxon>
        <taxon>Mamiellales</taxon>
        <taxon>Mamiellaceae</taxon>
        <taxon>Micromonas</taxon>
    </lineage>
</organism>
<evidence type="ECO:0000313" key="1">
    <source>
        <dbReference type="EMBL" id="EEH54506.1"/>
    </source>
</evidence>
<protein>
    <submittedName>
        <fullName evidence="1">Predicted protein</fullName>
    </submittedName>
</protein>
<dbReference type="GeneID" id="9686295"/>
<proteinExistence type="predicted"/>
<evidence type="ECO:0000313" key="2">
    <source>
        <dbReference type="Proteomes" id="UP000001876"/>
    </source>
</evidence>
<dbReference type="PANTHER" id="PTHR36391:SF1">
    <property type="entry name" value="FURRY"/>
    <property type="match status" value="1"/>
</dbReference>
<dbReference type="Proteomes" id="UP000001876">
    <property type="component" value="Unassembled WGS sequence"/>
</dbReference>
<gene>
    <name evidence="1" type="ORF">MICPUCDRAFT_60518</name>
</gene>
<dbReference type="PANTHER" id="PTHR36391">
    <property type="entry name" value="FURRY"/>
    <property type="match status" value="1"/>
</dbReference>
<name>C1MYW9_MICPC</name>
<dbReference type="KEGG" id="mpp:MICPUCDRAFT_60518"/>
<dbReference type="EMBL" id="GG663743">
    <property type="protein sequence ID" value="EEH54506.1"/>
    <property type="molecule type" value="Genomic_DNA"/>
</dbReference>
<dbReference type="RefSeq" id="XP_003060856.1">
    <property type="nucleotide sequence ID" value="XM_003060810.1"/>
</dbReference>
<dbReference type="OrthoDB" id="506252at2759"/>
<dbReference type="STRING" id="564608.C1MYW9"/>
<dbReference type="AlphaFoldDB" id="C1MYW9"/>